<dbReference type="KEGG" id="pbap:Pla133_46100"/>
<dbReference type="GO" id="GO:0005737">
    <property type="term" value="C:cytoplasm"/>
    <property type="evidence" value="ECO:0007669"/>
    <property type="project" value="TreeGrafter"/>
</dbReference>
<dbReference type="SUPFAM" id="SSF50939">
    <property type="entry name" value="Sialidases"/>
    <property type="match status" value="1"/>
</dbReference>
<organism evidence="5 6">
    <name type="scientific">Engelhardtia mirabilis</name>
    <dbReference type="NCBI Taxonomy" id="2528011"/>
    <lineage>
        <taxon>Bacteria</taxon>
        <taxon>Pseudomonadati</taxon>
        <taxon>Planctomycetota</taxon>
        <taxon>Planctomycetia</taxon>
        <taxon>Planctomycetia incertae sedis</taxon>
        <taxon>Engelhardtia</taxon>
    </lineage>
</organism>
<comment type="catalytic activity">
    <reaction evidence="1">
        <text>Hydrolysis of alpha-(2-&gt;3)-, alpha-(2-&gt;6)-, alpha-(2-&gt;8)- glycosidic linkages of terminal sialic acid residues in oligosaccharides, glycoproteins, glycolipids, colominic acid and synthetic substrates.</text>
        <dbReference type="EC" id="3.2.1.18"/>
    </reaction>
</comment>
<keyword evidence="5" id="KW-0326">Glycosidase</keyword>
<evidence type="ECO:0000313" key="6">
    <source>
        <dbReference type="Proteomes" id="UP000316921"/>
    </source>
</evidence>
<keyword evidence="6" id="KW-1185">Reference proteome</keyword>
<evidence type="ECO:0000256" key="1">
    <source>
        <dbReference type="ARBA" id="ARBA00000427"/>
    </source>
</evidence>
<evidence type="ECO:0000256" key="2">
    <source>
        <dbReference type="ARBA" id="ARBA00009348"/>
    </source>
</evidence>
<dbReference type="AlphaFoldDB" id="A0A518BRB2"/>
<keyword evidence="5" id="KW-0378">Hydrolase</keyword>
<dbReference type="EC" id="3.2.1.18" evidence="3"/>
<dbReference type="GO" id="GO:0009313">
    <property type="term" value="P:oligosaccharide catabolic process"/>
    <property type="evidence" value="ECO:0007669"/>
    <property type="project" value="TreeGrafter"/>
</dbReference>
<comment type="similarity">
    <text evidence="2">Belongs to the glycosyl hydrolase 33 family.</text>
</comment>
<dbReference type="CDD" id="cd15482">
    <property type="entry name" value="Sialidase_non-viral"/>
    <property type="match status" value="1"/>
</dbReference>
<reference evidence="5 6" key="1">
    <citation type="submission" date="2019-02" db="EMBL/GenBank/DDBJ databases">
        <title>Deep-cultivation of Planctomycetes and their phenomic and genomic characterization uncovers novel biology.</title>
        <authorList>
            <person name="Wiegand S."/>
            <person name="Jogler M."/>
            <person name="Boedeker C."/>
            <person name="Pinto D."/>
            <person name="Vollmers J."/>
            <person name="Rivas-Marin E."/>
            <person name="Kohn T."/>
            <person name="Peeters S.H."/>
            <person name="Heuer A."/>
            <person name="Rast P."/>
            <person name="Oberbeckmann S."/>
            <person name="Bunk B."/>
            <person name="Jeske O."/>
            <person name="Meyerdierks A."/>
            <person name="Storesund J.E."/>
            <person name="Kallscheuer N."/>
            <person name="Luecker S."/>
            <person name="Lage O.M."/>
            <person name="Pohl T."/>
            <person name="Merkel B.J."/>
            <person name="Hornburger P."/>
            <person name="Mueller R.-W."/>
            <person name="Bruemmer F."/>
            <person name="Labrenz M."/>
            <person name="Spormann A.M."/>
            <person name="Op den Camp H."/>
            <person name="Overmann J."/>
            <person name="Amann R."/>
            <person name="Jetten M.S.M."/>
            <person name="Mascher T."/>
            <person name="Medema M.H."/>
            <person name="Devos D.P."/>
            <person name="Kaster A.-K."/>
            <person name="Ovreas L."/>
            <person name="Rohde M."/>
            <person name="Galperin M.Y."/>
            <person name="Jogler C."/>
        </authorList>
    </citation>
    <scope>NUCLEOTIDE SEQUENCE [LARGE SCALE GENOMIC DNA]</scope>
    <source>
        <strain evidence="5 6">Pla133</strain>
    </source>
</reference>
<protein>
    <recommendedName>
        <fullName evidence="3">exo-alpha-sialidase</fullName>
        <ecNumber evidence="3">3.2.1.18</ecNumber>
    </recommendedName>
</protein>
<dbReference type="PANTHER" id="PTHR10628:SF30">
    <property type="entry name" value="EXO-ALPHA-SIALIDASE"/>
    <property type="match status" value="1"/>
</dbReference>
<dbReference type="Gene3D" id="2.120.10.10">
    <property type="match status" value="1"/>
</dbReference>
<name>A0A518BRB2_9BACT</name>
<evidence type="ECO:0000313" key="5">
    <source>
        <dbReference type="EMBL" id="QDU69490.1"/>
    </source>
</evidence>
<dbReference type="InterPro" id="IPR026856">
    <property type="entry name" value="Sialidase_fam"/>
</dbReference>
<evidence type="ECO:0000259" key="4">
    <source>
        <dbReference type="Pfam" id="PF13088"/>
    </source>
</evidence>
<dbReference type="GO" id="GO:0016020">
    <property type="term" value="C:membrane"/>
    <property type="evidence" value="ECO:0007669"/>
    <property type="project" value="TreeGrafter"/>
</dbReference>
<dbReference type="RefSeq" id="WP_145069425.1">
    <property type="nucleotide sequence ID" value="NZ_CP036287.1"/>
</dbReference>
<dbReference type="Pfam" id="PF13088">
    <property type="entry name" value="BNR_2"/>
    <property type="match status" value="1"/>
</dbReference>
<dbReference type="GO" id="GO:0006689">
    <property type="term" value="P:ganglioside catabolic process"/>
    <property type="evidence" value="ECO:0007669"/>
    <property type="project" value="TreeGrafter"/>
</dbReference>
<dbReference type="Proteomes" id="UP000316921">
    <property type="component" value="Chromosome"/>
</dbReference>
<accession>A0A518BRB2</accession>
<evidence type="ECO:0000256" key="3">
    <source>
        <dbReference type="ARBA" id="ARBA00012733"/>
    </source>
</evidence>
<dbReference type="InterPro" id="IPR011040">
    <property type="entry name" value="Sialidase"/>
</dbReference>
<proteinExistence type="inferred from homology"/>
<sequence>MGTATTILLLTALAGAAQDSDVPVAEPTTQDLFTSGVAGYHTYRIPALVTTASGALLAFCEGRRTGSADSGDIDLLLRRSTDRGRTWSDVQVLWDDGTNVCGNPCPVVDRESGAITLLMTWSDGDVPESDIAVGHGTDSKRVFLSRSTDDGLTWSEPADITPSVKPVEWSWYVAGPGAGIQMERGEHAGRLVVPCDHKTPGPEGTRFESHVILSDDGGLTWRAGGSAPRDAVNECEVAELEDGSLLLNMRNYDRSVRARQTCTSRDGGESWGDQRHDEALVEPVCQASLRRLRWRAGDAPGVLLFSNPASTEARHRLTVRASYDDCRTWAHSRLLYEGSSAYSCLTALDDGTIGCFFEADDYGRLVFARFGLDWVQAEAEASRRDQ</sequence>
<dbReference type="GO" id="GO:0004308">
    <property type="term" value="F:exo-alpha-sialidase activity"/>
    <property type="evidence" value="ECO:0007669"/>
    <property type="project" value="UniProtKB-EC"/>
</dbReference>
<dbReference type="EMBL" id="CP036287">
    <property type="protein sequence ID" value="QDU69490.1"/>
    <property type="molecule type" value="Genomic_DNA"/>
</dbReference>
<feature type="domain" description="Sialidase" evidence="4">
    <location>
        <begin position="54"/>
        <end position="354"/>
    </location>
</feature>
<gene>
    <name evidence="5" type="primary">nedA</name>
    <name evidence="5" type="ORF">Pla133_46100</name>
</gene>
<dbReference type="PANTHER" id="PTHR10628">
    <property type="entry name" value="SIALIDASE"/>
    <property type="match status" value="1"/>
</dbReference>
<dbReference type="InterPro" id="IPR036278">
    <property type="entry name" value="Sialidase_sf"/>
</dbReference>